<comment type="caution">
    <text evidence="5">The sequence shown here is derived from an EMBL/GenBank/DDBJ whole genome shotgun (WGS) entry which is preliminary data.</text>
</comment>
<dbReference type="SUPFAM" id="SSF49503">
    <property type="entry name" value="Cupredoxins"/>
    <property type="match status" value="1"/>
</dbReference>
<keyword evidence="1" id="KW-0479">Metal-binding</keyword>
<feature type="compositionally biased region" description="Low complexity" evidence="3">
    <location>
        <begin position="40"/>
        <end position="56"/>
    </location>
</feature>
<feature type="region of interest" description="Disordered" evidence="3">
    <location>
        <begin position="32"/>
        <end position="56"/>
    </location>
</feature>
<dbReference type="PROSITE" id="PS00079">
    <property type="entry name" value="MULTICOPPER_OXIDASE1"/>
    <property type="match status" value="1"/>
</dbReference>
<dbReference type="InterPro" id="IPR008972">
    <property type="entry name" value="Cupredoxin"/>
</dbReference>
<dbReference type="PANTHER" id="PTHR38439">
    <property type="entry name" value="AURACYANIN-B"/>
    <property type="match status" value="1"/>
</dbReference>
<dbReference type="PANTHER" id="PTHR38439:SF3">
    <property type="entry name" value="COPPER-RESISTANT CUPROPROTEIN COPI"/>
    <property type="match status" value="1"/>
</dbReference>
<dbReference type="Proteomes" id="UP000177943">
    <property type="component" value="Unassembled WGS sequence"/>
</dbReference>
<evidence type="ECO:0000256" key="1">
    <source>
        <dbReference type="ARBA" id="ARBA00022723"/>
    </source>
</evidence>
<feature type="domain" description="EfeO-type cupredoxin-like" evidence="4">
    <location>
        <begin position="58"/>
        <end position="154"/>
    </location>
</feature>
<evidence type="ECO:0000256" key="2">
    <source>
        <dbReference type="ARBA" id="ARBA00023008"/>
    </source>
</evidence>
<dbReference type="EMBL" id="MHRP01000028">
    <property type="protein sequence ID" value="OHA26666.1"/>
    <property type="molecule type" value="Genomic_DNA"/>
</dbReference>
<dbReference type="Pfam" id="PF13473">
    <property type="entry name" value="Cupredoxin_1"/>
    <property type="match status" value="1"/>
</dbReference>
<reference evidence="5 6" key="1">
    <citation type="journal article" date="2016" name="Nat. Commun.">
        <title>Thousands of microbial genomes shed light on interconnected biogeochemical processes in an aquifer system.</title>
        <authorList>
            <person name="Anantharaman K."/>
            <person name="Brown C.T."/>
            <person name="Hug L.A."/>
            <person name="Sharon I."/>
            <person name="Castelle C.J."/>
            <person name="Probst A.J."/>
            <person name="Thomas B.C."/>
            <person name="Singh A."/>
            <person name="Wilkins M.J."/>
            <person name="Karaoz U."/>
            <person name="Brodie E.L."/>
            <person name="Williams K.H."/>
            <person name="Hubbard S.S."/>
            <person name="Banfield J.F."/>
        </authorList>
    </citation>
    <scope>NUCLEOTIDE SEQUENCE [LARGE SCALE GENOMIC DNA]</scope>
</reference>
<dbReference type="AlphaFoldDB" id="A0A1G2MS19"/>
<dbReference type="InterPro" id="IPR033138">
    <property type="entry name" value="Cu_oxidase_CS"/>
</dbReference>
<evidence type="ECO:0000259" key="4">
    <source>
        <dbReference type="Pfam" id="PF13473"/>
    </source>
</evidence>
<gene>
    <name evidence="5" type="ORF">A3D56_02570</name>
</gene>
<dbReference type="InterPro" id="IPR028096">
    <property type="entry name" value="EfeO_Cupredoxin"/>
</dbReference>
<evidence type="ECO:0000313" key="6">
    <source>
        <dbReference type="Proteomes" id="UP000177943"/>
    </source>
</evidence>
<protein>
    <recommendedName>
        <fullName evidence="4">EfeO-type cupredoxin-like domain-containing protein</fullName>
    </recommendedName>
</protein>
<accession>A0A1G2MS19</accession>
<evidence type="ECO:0000313" key="5">
    <source>
        <dbReference type="EMBL" id="OHA26666.1"/>
    </source>
</evidence>
<proteinExistence type="predicted"/>
<dbReference type="Gene3D" id="2.60.40.420">
    <property type="entry name" value="Cupredoxins - blue copper proteins"/>
    <property type="match status" value="1"/>
</dbReference>
<organism evidence="5 6">
    <name type="scientific">Candidatus Taylorbacteria bacterium RIFCSPHIGHO2_02_FULL_45_35</name>
    <dbReference type="NCBI Taxonomy" id="1802311"/>
    <lineage>
        <taxon>Bacteria</taxon>
        <taxon>Candidatus Tayloriibacteriota</taxon>
    </lineage>
</organism>
<sequence length="155" mass="16416">MKNAITALIVIIAVVLGIWFLVSRSNPVSAPAPEGEPLFSPVATTTSATSTPSEAAASTTASIPNIKEITVTGKSFAFSPAIITVKKGDTVKVTFKNSGGTHDFVIDEFGVRTKRIQGGAEETVEFTTNKTGQFEYYCSVGEHRAMGMRGTLIVE</sequence>
<name>A0A1G2MS19_9BACT</name>
<dbReference type="InterPro" id="IPR050845">
    <property type="entry name" value="Cu-binding_ET"/>
</dbReference>
<evidence type="ECO:0000256" key="3">
    <source>
        <dbReference type="SAM" id="MobiDB-lite"/>
    </source>
</evidence>
<dbReference type="GO" id="GO:0046872">
    <property type="term" value="F:metal ion binding"/>
    <property type="evidence" value="ECO:0007669"/>
    <property type="project" value="UniProtKB-KW"/>
</dbReference>
<keyword evidence="2" id="KW-0186">Copper</keyword>